<organism evidence="1 2">
    <name type="scientific">Dendrobium catenatum</name>
    <dbReference type="NCBI Taxonomy" id="906689"/>
    <lineage>
        <taxon>Eukaryota</taxon>
        <taxon>Viridiplantae</taxon>
        <taxon>Streptophyta</taxon>
        <taxon>Embryophyta</taxon>
        <taxon>Tracheophyta</taxon>
        <taxon>Spermatophyta</taxon>
        <taxon>Magnoliopsida</taxon>
        <taxon>Liliopsida</taxon>
        <taxon>Asparagales</taxon>
        <taxon>Orchidaceae</taxon>
        <taxon>Epidendroideae</taxon>
        <taxon>Malaxideae</taxon>
        <taxon>Dendrobiinae</taxon>
        <taxon>Dendrobium</taxon>
    </lineage>
</organism>
<dbReference type="AlphaFoldDB" id="A0A2I0VKY9"/>
<name>A0A2I0VKY9_9ASPA</name>
<proteinExistence type="predicted"/>
<keyword evidence="2" id="KW-1185">Reference proteome</keyword>
<reference evidence="1 2" key="1">
    <citation type="journal article" date="2016" name="Sci. Rep.">
        <title>The Dendrobium catenatum Lindl. genome sequence provides insights into polysaccharide synthase, floral development and adaptive evolution.</title>
        <authorList>
            <person name="Zhang G.Q."/>
            <person name="Xu Q."/>
            <person name="Bian C."/>
            <person name="Tsai W.C."/>
            <person name="Yeh C.M."/>
            <person name="Liu K.W."/>
            <person name="Yoshida K."/>
            <person name="Zhang L.S."/>
            <person name="Chang S.B."/>
            <person name="Chen F."/>
            <person name="Shi Y."/>
            <person name="Su Y.Y."/>
            <person name="Zhang Y.Q."/>
            <person name="Chen L.J."/>
            <person name="Yin Y."/>
            <person name="Lin M."/>
            <person name="Huang H."/>
            <person name="Deng H."/>
            <person name="Wang Z.W."/>
            <person name="Zhu S.L."/>
            <person name="Zhao X."/>
            <person name="Deng C."/>
            <person name="Niu S.C."/>
            <person name="Huang J."/>
            <person name="Wang M."/>
            <person name="Liu G.H."/>
            <person name="Yang H.J."/>
            <person name="Xiao X.J."/>
            <person name="Hsiao Y.Y."/>
            <person name="Wu W.L."/>
            <person name="Chen Y.Y."/>
            <person name="Mitsuda N."/>
            <person name="Ohme-Takagi M."/>
            <person name="Luo Y.B."/>
            <person name="Van de Peer Y."/>
            <person name="Liu Z.J."/>
        </authorList>
    </citation>
    <scope>NUCLEOTIDE SEQUENCE [LARGE SCALE GENOMIC DNA]</scope>
    <source>
        <tissue evidence="1">The whole plant</tissue>
    </source>
</reference>
<accession>A0A2I0VKY9</accession>
<protein>
    <submittedName>
        <fullName evidence="1">Uncharacterized protein</fullName>
    </submittedName>
</protein>
<evidence type="ECO:0000313" key="1">
    <source>
        <dbReference type="EMBL" id="PKU64065.1"/>
    </source>
</evidence>
<gene>
    <name evidence="1" type="ORF">MA16_Dca007970</name>
</gene>
<evidence type="ECO:0000313" key="2">
    <source>
        <dbReference type="Proteomes" id="UP000233837"/>
    </source>
</evidence>
<sequence>MASSFALQQSTLDAMPISPSHVPSPLKQTPTLTASLLIPLLMPLTFLTSQSLTLSPRISSTKHTTPSPTFFMYATSSIEATLHSPSPISSPLSMLPSLYVTAPTSRFSSSASMSIRTPYLSKREMTGLVPLSCINFHKYFIILGFVNHF</sequence>
<dbReference type="Proteomes" id="UP000233837">
    <property type="component" value="Unassembled WGS sequence"/>
</dbReference>
<reference evidence="1 2" key="2">
    <citation type="journal article" date="2017" name="Nature">
        <title>The Apostasia genome and the evolution of orchids.</title>
        <authorList>
            <person name="Zhang G.Q."/>
            <person name="Liu K.W."/>
            <person name="Li Z."/>
            <person name="Lohaus R."/>
            <person name="Hsiao Y.Y."/>
            <person name="Niu S.C."/>
            <person name="Wang J.Y."/>
            <person name="Lin Y.C."/>
            <person name="Xu Q."/>
            <person name="Chen L.J."/>
            <person name="Yoshida K."/>
            <person name="Fujiwara S."/>
            <person name="Wang Z.W."/>
            <person name="Zhang Y.Q."/>
            <person name="Mitsuda N."/>
            <person name="Wang M."/>
            <person name="Liu G.H."/>
            <person name="Pecoraro L."/>
            <person name="Huang H.X."/>
            <person name="Xiao X.J."/>
            <person name="Lin M."/>
            <person name="Wu X.Y."/>
            <person name="Wu W.L."/>
            <person name="Chen Y.Y."/>
            <person name="Chang S.B."/>
            <person name="Sakamoto S."/>
            <person name="Ohme-Takagi M."/>
            <person name="Yagi M."/>
            <person name="Zeng S.J."/>
            <person name="Shen C.Y."/>
            <person name="Yeh C.M."/>
            <person name="Luo Y.B."/>
            <person name="Tsai W.C."/>
            <person name="Van de Peer Y."/>
            <person name="Liu Z.J."/>
        </authorList>
    </citation>
    <scope>NUCLEOTIDE SEQUENCE [LARGE SCALE GENOMIC DNA]</scope>
    <source>
        <tissue evidence="1">The whole plant</tissue>
    </source>
</reference>
<dbReference type="EMBL" id="KZ503438">
    <property type="protein sequence ID" value="PKU64065.1"/>
    <property type="molecule type" value="Genomic_DNA"/>
</dbReference>